<accession>A0ABU5C1N1</accession>
<dbReference type="PROSITE" id="PS50283">
    <property type="entry name" value="NA_SOLUT_SYMP_3"/>
    <property type="match status" value="1"/>
</dbReference>
<name>A0ABU5C1N1_9BACI</name>
<keyword evidence="8" id="KW-0915">Sodium</keyword>
<keyword evidence="10 14" id="KW-0472">Membrane</keyword>
<evidence type="ECO:0000256" key="13">
    <source>
        <dbReference type="RuleBase" id="RU362091"/>
    </source>
</evidence>
<evidence type="ECO:0000256" key="1">
    <source>
        <dbReference type="ARBA" id="ARBA00004651"/>
    </source>
</evidence>
<keyword evidence="9" id="KW-0406">Ion transport</keyword>
<dbReference type="InterPro" id="IPR001734">
    <property type="entry name" value="Na/solute_symporter"/>
</dbReference>
<keyword evidence="7 14" id="KW-1133">Transmembrane helix</keyword>
<keyword evidence="16" id="KW-1185">Reference proteome</keyword>
<evidence type="ECO:0000256" key="3">
    <source>
        <dbReference type="ARBA" id="ARBA00022448"/>
    </source>
</evidence>
<evidence type="ECO:0000256" key="11">
    <source>
        <dbReference type="ARBA" id="ARBA00023201"/>
    </source>
</evidence>
<keyword evidence="3" id="KW-0813">Transport</keyword>
<feature type="transmembrane region" description="Helical" evidence="14">
    <location>
        <begin position="186"/>
        <end position="204"/>
    </location>
</feature>
<evidence type="ECO:0000256" key="2">
    <source>
        <dbReference type="ARBA" id="ARBA00006434"/>
    </source>
</evidence>
<sequence length="225" mass="23926">MIVVYVITASLCLIVLFGGVYSRAALGDTVHTTDLALMEYAVYLFSPLIAALMGIVILAAAMSTTDGIFVAISTVFANDIFLKVLVKRKLVKADTATAERIALRIGRISVVVIGFIAYLIVKQPPKYLGDVLWIGVSGVAAGTVGPILYAVYAKKQAAPRAAELSMGFGLFSYLLLYFSGMEKSTMAAGAWATLIGIGTMFLFAKTLTLPKQAAANQIAAKMKIK</sequence>
<evidence type="ECO:0000256" key="5">
    <source>
        <dbReference type="ARBA" id="ARBA00022692"/>
    </source>
</evidence>
<reference evidence="15 16" key="1">
    <citation type="submission" date="2023-10" db="EMBL/GenBank/DDBJ databases">
        <title>Virgibacillus halophilus 5B73C genome.</title>
        <authorList>
            <person name="Miliotis G."/>
            <person name="Sengupta P."/>
            <person name="Hameed A."/>
            <person name="Chuvochina M."/>
            <person name="Mcdonagh F."/>
            <person name="Simpson A.C."/>
            <person name="Singh N.K."/>
            <person name="Rekha P.D."/>
            <person name="Raman K."/>
            <person name="Hugenholtz P."/>
            <person name="Venkateswaran K."/>
        </authorList>
    </citation>
    <scope>NUCLEOTIDE SEQUENCE [LARGE SCALE GENOMIC DNA]</scope>
    <source>
        <strain evidence="15 16">5B73C</strain>
    </source>
</reference>
<evidence type="ECO:0000256" key="6">
    <source>
        <dbReference type="ARBA" id="ARBA00022847"/>
    </source>
</evidence>
<organism evidence="15 16">
    <name type="scientific">Tigheibacillus halophilus</name>
    <dbReference type="NCBI Taxonomy" id="361280"/>
    <lineage>
        <taxon>Bacteria</taxon>
        <taxon>Bacillati</taxon>
        <taxon>Bacillota</taxon>
        <taxon>Bacilli</taxon>
        <taxon>Bacillales</taxon>
        <taxon>Bacillaceae</taxon>
        <taxon>Tigheibacillus</taxon>
    </lineage>
</organism>
<dbReference type="Proteomes" id="UP001281447">
    <property type="component" value="Unassembled WGS sequence"/>
</dbReference>
<comment type="catalytic activity">
    <reaction evidence="12">
        <text>L-proline(in) + Na(+)(in) = L-proline(out) + Na(+)(out)</text>
        <dbReference type="Rhea" id="RHEA:28967"/>
        <dbReference type="ChEBI" id="CHEBI:29101"/>
        <dbReference type="ChEBI" id="CHEBI:60039"/>
    </reaction>
</comment>
<feature type="transmembrane region" description="Helical" evidence="14">
    <location>
        <begin position="101"/>
        <end position="120"/>
    </location>
</feature>
<comment type="subcellular location">
    <subcellularLocation>
        <location evidence="1">Cell membrane</location>
        <topology evidence="1">Multi-pass membrane protein</topology>
    </subcellularLocation>
</comment>
<dbReference type="PANTHER" id="PTHR48086">
    <property type="entry name" value="SODIUM/PROLINE SYMPORTER-RELATED"/>
    <property type="match status" value="1"/>
</dbReference>
<dbReference type="Gene3D" id="1.20.1730.10">
    <property type="entry name" value="Sodium/glucose cotransporter"/>
    <property type="match status" value="1"/>
</dbReference>
<keyword evidence="11" id="KW-0739">Sodium transport</keyword>
<evidence type="ECO:0000256" key="14">
    <source>
        <dbReference type="SAM" id="Phobius"/>
    </source>
</evidence>
<feature type="transmembrane region" description="Helical" evidence="14">
    <location>
        <begin position="164"/>
        <end position="180"/>
    </location>
</feature>
<gene>
    <name evidence="15" type="ORF">RWE15_00620</name>
</gene>
<dbReference type="EMBL" id="JAWDIP010000003">
    <property type="protein sequence ID" value="MDY0393209.1"/>
    <property type="molecule type" value="Genomic_DNA"/>
</dbReference>
<feature type="transmembrane region" description="Helical" evidence="14">
    <location>
        <begin position="48"/>
        <end position="81"/>
    </location>
</feature>
<keyword evidence="5 14" id="KW-0812">Transmembrane</keyword>
<evidence type="ECO:0000313" key="16">
    <source>
        <dbReference type="Proteomes" id="UP001281447"/>
    </source>
</evidence>
<evidence type="ECO:0000256" key="7">
    <source>
        <dbReference type="ARBA" id="ARBA00022989"/>
    </source>
</evidence>
<evidence type="ECO:0000313" key="15">
    <source>
        <dbReference type="EMBL" id="MDY0393209.1"/>
    </source>
</evidence>
<evidence type="ECO:0008006" key="17">
    <source>
        <dbReference type="Google" id="ProtNLM"/>
    </source>
</evidence>
<evidence type="ECO:0000256" key="10">
    <source>
        <dbReference type="ARBA" id="ARBA00023136"/>
    </source>
</evidence>
<comment type="caution">
    <text evidence="15">The sequence shown here is derived from an EMBL/GenBank/DDBJ whole genome shotgun (WGS) entry which is preliminary data.</text>
</comment>
<feature type="transmembrane region" description="Helical" evidence="14">
    <location>
        <begin position="132"/>
        <end position="152"/>
    </location>
</feature>
<evidence type="ECO:0000256" key="4">
    <source>
        <dbReference type="ARBA" id="ARBA00022475"/>
    </source>
</evidence>
<evidence type="ECO:0000256" key="8">
    <source>
        <dbReference type="ARBA" id="ARBA00023053"/>
    </source>
</evidence>
<dbReference type="Pfam" id="PF00474">
    <property type="entry name" value="SSF"/>
    <property type="match status" value="1"/>
</dbReference>
<evidence type="ECO:0000256" key="9">
    <source>
        <dbReference type="ARBA" id="ARBA00023065"/>
    </source>
</evidence>
<evidence type="ECO:0000256" key="12">
    <source>
        <dbReference type="ARBA" id="ARBA00033708"/>
    </source>
</evidence>
<dbReference type="PANTHER" id="PTHR48086:SF3">
    <property type="entry name" value="SODIUM_PROLINE SYMPORTER"/>
    <property type="match status" value="1"/>
</dbReference>
<dbReference type="InterPro" id="IPR050277">
    <property type="entry name" value="Sodium:Solute_Symporter"/>
</dbReference>
<keyword evidence="6" id="KW-0769">Symport</keyword>
<keyword evidence="4" id="KW-1003">Cell membrane</keyword>
<protein>
    <recommendedName>
        <fullName evidence="17">Sodium:solute symporter family protein</fullName>
    </recommendedName>
</protein>
<comment type="similarity">
    <text evidence="2 13">Belongs to the sodium:solute symporter (SSF) (TC 2.A.21) family.</text>
</comment>
<dbReference type="InterPro" id="IPR038377">
    <property type="entry name" value="Na/Glc_symporter_sf"/>
</dbReference>
<proteinExistence type="inferred from homology"/>